<dbReference type="InterPro" id="IPR001041">
    <property type="entry name" value="2Fe-2S_ferredoxin-type"/>
</dbReference>
<dbReference type="Pfam" id="PF00111">
    <property type="entry name" value="Fer2"/>
    <property type="match status" value="1"/>
</dbReference>
<comment type="caution">
    <text evidence="3">The sequence shown here is derived from an EMBL/GenBank/DDBJ whole genome shotgun (WGS) entry which is preliminary data.</text>
</comment>
<dbReference type="InterPro" id="IPR006058">
    <property type="entry name" value="2Fe2S_fd_BS"/>
</dbReference>
<dbReference type="CDD" id="cd00207">
    <property type="entry name" value="fer2"/>
    <property type="match status" value="1"/>
</dbReference>
<dbReference type="InterPro" id="IPR039261">
    <property type="entry name" value="FNR_nucleotide-bd"/>
</dbReference>
<protein>
    <submittedName>
        <fullName evidence="3">Uncharacterized protein</fullName>
    </submittedName>
</protein>
<evidence type="ECO:0000313" key="3">
    <source>
        <dbReference type="EMBL" id="OJS98055.1"/>
    </source>
</evidence>
<dbReference type="SUPFAM" id="SSF54292">
    <property type="entry name" value="2Fe-2S ferredoxin-like"/>
    <property type="match status" value="1"/>
</dbReference>
<proteinExistence type="predicted"/>
<dbReference type="EMBL" id="MPKY01000004">
    <property type="protein sequence ID" value="OJS98055.1"/>
    <property type="molecule type" value="Genomic_DNA"/>
</dbReference>
<dbReference type="InterPro" id="IPR052353">
    <property type="entry name" value="Benzoxazolinone_Detox_Enz"/>
</dbReference>
<dbReference type="InterPro" id="IPR012675">
    <property type="entry name" value="Beta-grasp_dom_sf"/>
</dbReference>
<dbReference type="Proteomes" id="UP000183986">
    <property type="component" value="Unassembled WGS sequence"/>
</dbReference>
<dbReference type="Gene3D" id="3.40.50.80">
    <property type="entry name" value="Nucleotide-binding domain of ferredoxin-NADP reductase (FNR) module"/>
    <property type="match status" value="1"/>
</dbReference>
<organism evidence="3 4">
    <name type="scientific">Marinobacter nauticus</name>
    <name type="common">Marinobacter hydrocarbonoclasticus</name>
    <name type="synonym">Marinobacter aquaeolei</name>
    <dbReference type="NCBI Taxonomy" id="2743"/>
    <lineage>
        <taxon>Bacteria</taxon>
        <taxon>Pseudomonadati</taxon>
        <taxon>Pseudomonadota</taxon>
        <taxon>Gammaproteobacteria</taxon>
        <taxon>Pseudomonadales</taxon>
        <taxon>Marinobacteraceae</taxon>
        <taxon>Marinobacter</taxon>
    </lineage>
</organism>
<dbReference type="InterPro" id="IPR017938">
    <property type="entry name" value="Riboflavin_synthase-like_b-brl"/>
</dbReference>
<dbReference type="Gene3D" id="2.40.30.10">
    <property type="entry name" value="Translation factors"/>
    <property type="match status" value="1"/>
</dbReference>
<feature type="domain" description="FAD-binding FR-type" evidence="2">
    <location>
        <begin position="5"/>
        <end position="107"/>
    </location>
</feature>
<sequence>MTTNNEWLTVNVDELWQESAGVKAMYLSPADGSRLPEFTPGSHIDVKLGEKLIRQYSLINSVDDLNRYQIAVLKEVESRGGSLFVHNSLRQGDTIQISHPRNHFHLMESDKKAVLFAGGIGVTPILSMAQSLAASGKPFELHYFAKSESTCAFRGAIRESSFADQTTFYFDDRPEDQDKAAIMHSILSRIETNSPVYVCGPGGFIDFVITNFSGAGWQDSAIHREYFVAPELQESGDSKAFKVQVNSTGETYTVGENETIVEVLEANGIEIPVSCEQGICGTCITRVLEGEPEHHDMFMTDDEHAKNDQITACCSRSKSDVLVLDL</sequence>
<evidence type="ECO:0000313" key="4">
    <source>
        <dbReference type="Proteomes" id="UP000183986"/>
    </source>
</evidence>
<dbReference type="InterPro" id="IPR017927">
    <property type="entry name" value="FAD-bd_FR_type"/>
</dbReference>
<dbReference type="InterPro" id="IPR001433">
    <property type="entry name" value="OxRdtase_FAD/NAD-bd"/>
</dbReference>
<dbReference type="PROSITE" id="PS00197">
    <property type="entry name" value="2FE2S_FER_1"/>
    <property type="match status" value="1"/>
</dbReference>
<evidence type="ECO:0000259" key="2">
    <source>
        <dbReference type="PROSITE" id="PS51384"/>
    </source>
</evidence>
<dbReference type="RefSeq" id="WP_072678544.1">
    <property type="nucleotide sequence ID" value="NZ_MPKY01000004.1"/>
</dbReference>
<reference evidence="3" key="1">
    <citation type="submission" date="2016-11" db="EMBL/GenBank/DDBJ databases">
        <title>Draft Genome Sequence of Marinobacter hydrocarbonoclasticus strain STW2, a polyaromatic aromatic hydrocarbon degrading and denitrifying bacterium from rhizosphere of Seagrass Enhalus acodoides.</title>
        <authorList>
            <person name="Ling J."/>
            <person name="Dong J."/>
        </authorList>
    </citation>
    <scope>NUCLEOTIDE SEQUENCE [LARGE SCALE GENOMIC DNA]</scope>
    <source>
        <strain evidence="3">STW2</strain>
    </source>
</reference>
<dbReference type="AlphaFoldDB" id="A0A1M2URV6"/>
<dbReference type="InterPro" id="IPR036010">
    <property type="entry name" value="2Fe-2S_ferredoxin-like_sf"/>
</dbReference>
<dbReference type="PROSITE" id="PS51085">
    <property type="entry name" value="2FE2S_FER_2"/>
    <property type="match status" value="1"/>
</dbReference>
<dbReference type="Pfam" id="PF00175">
    <property type="entry name" value="NAD_binding_1"/>
    <property type="match status" value="1"/>
</dbReference>
<dbReference type="CDD" id="cd06185">
    <property type="entry name" value="PDR_like"/>
    <property type="match status" value="1"/>
</dbReference>
<dbReference type="SUPFAM" id="SSF63380">
    <property type="entry name" value="Riboflavin synthase domain-like"/>
    <property type="match status" value="1"/>
</dbReference>
<dbReference type="Gene3D" id="3.10.20.30">
    <property type="match status" value="1"/>
</dbReference>
<gene>
    <name evidence="3" type="ORF">BEE62_17265</name>
</gene>
<dbReference type="PANTHER" id="PTHR30212">
    <property type="entry name" value="PROTEIN YIIM"/>
    <property type="match status" value="1"/>
</dbReference>
<accession>A0A1M2URV6</accession>
<feature type="domain" description="2Fe-2S ferredoxin-type" evidence="1">
    <location>
        <begin position="239"/>
        <end position="326"/>
    </location>
</feature>
<dbReference type="OrthoDB" id="9801223at2"/>
<name>A0A1M2URV6_MARNT</name>
<dbReference type="PROSITE" id="PS51384">
    <property type="entry name" value="FAD_FR"/>
    <property type="match status" value="1"/>
</dbReference>
<keyword evidence="4" id="KW-1185">Reference proteome</keyword>
<dbReference type="PRINTS" id="PR00409">
    <property type="entry name" value="PHDIOXRDTASE"/>
</dbReference>
<dbReference type="PANTHER" id="PTHR30212:SF2">
    <property type="entry name" value="PROTEIN YIIM"/>
    <property type="match status" value="1"/>
</dbReference>
<evidence type="ECO:0000259" key="1">
    <source>
        <dbReference type="PROSITE" id="PS51085"/>
    </source>
</evidence>
<dbReference type="GO" id="GO:0016491">
    <property type="term" value="F:oxidoreductase activity"/>
    <property type="evidence" value="ECO:0007669"/>
    <property type="project" value="InterPro"/>
</dbReference>
<dbReference type="GO" id="GO:0051537">
    <property type="term" value="F:2 iron, 2 sulfur cluster binding"/>
    <property type="evidence" value="ECO:0007669"/>
    <property type="project" value="InterPro"/>
</dbReference>
<dbReference type="SUPFAM" id="SSF52343">
    <property type="entry name" value="Ferredoxin reductase-like, C-terminal NADP-linked domain"/>
    <property type="match status" value="1"/>
</dbReference>